<evidence type="ECO:0000256" key="4">
    <source>
        <dbReference type="ARBA" id="ARBA00023180"/>
    </source>
</evidence>
<dbReference type="SUPFAM" id="SSF48225">
    <property type="entry name" value="Seven-hairpin glycosidases"/>
    <property type="match status" value="1"/>
</dbReference>
<comment type="similarity">
    <text evidence="2 7">Belongs to the glycosyl hydrolase 47 family.</text>
</comment>
<protein>
    <recommendedName>
        <fullName evidence="7">alpha-1,2-Mannosidase</fullName>
        <ecNumber evidence="7">3.2.1.-</ecNumber>
    </recommendedName>
</protein>
<dbReference type="PANTHER" id="PTHR45679:SF6">
    <property type="entry name" value="ER DEGRADATION-ENHANCING ALPHA-MANNOSIDASE-LIKE PROTEIN 2"/>
    <property type="match status" value="1"/>
</dbReference>
<dbReference type="InterPro" id="IPR036026">
    <property type="entry name" value="Seven-hairpin_glycosidases"/>
</dbReference>
<evidence type="ECO:0000313" key="9">
    <source>
        <dbReference type="Proteomes" id="UP001189180"/>
    </source>
</evidence>
<comment type="caution">
    <text evidence="8">The sequence shown here is derived from an EMBL/GenBank/DDBJ whole genome shotgun (WGS) entry which is preliminary data.</text>
</comment>
<feature type="active site" description="Proton donor" evidence="5">
    <location>
        <position position="397"/>
    </location>
</feature>
<evidence type="ECO:0000256" key="6">
    <source>
        <dbReference type="PIRSR" id="PIRSR601382-2"/>
    </source>
</evidence>
<dbReference type="AlphaFoldDB" id="A0ABC9HIF4"/>
<evidence type="ECO:0000256" key="7">
    <source>
        <dbReference type="RuleBase" id="RU361193"/>
    </source>
</evidence>
<dbReference type="InterPro" id="IPR012341">
    <property type="entry name" value="6hp_glycosidase-like_sf"/>
</dbReference>
<gene>
    <name evidence="8" type="ORF">FHB240107_LOCUS8627</name>
</gene>
<proteinExistence type="inferred from homology"/>
<keyword evidence="6" id="KW-0479">Metal-binding</keyword>
<feature type="active site" evidence="5">
    <location>
        <position position="418"/>
    </location>
</feature>
<comment type="cofactor">
    <cofactor evidence="6">
        <name>Ca(2+)</name>
        <dbReference type="ChEBI" id="CHEBI:29108"/>
    </cofactor>
</comment>
<keyword evidence="4" id="KW-0325">Glycoprotein</keyword>
<dbReference type="Gene3D" id="1.50.10.10">
    <property type="match status" value="1"/>
</dbReference>
<keyword evidence="9" id="KW-1185">Reference proteome</keyword>
<evidence type="ECO:0000256" key="2">
    <source>
        <dbReference type="ARBA" id="ARBA00007658"/>
    </source>
</evidence>
<evidence type="ECO:0000256" key="5">
    <source>
        <dbReference type="PIRSR" id="PIRSR601382-1"/>
    </source>
</evidence>
<dbReference type="EC" id="3.2.1.-" evidence="7"/>
<comment type="subcellular location">
    <subcellularLocation>
        <location evidence="1">Endoplasmic reticulum</location>
    </subcellularLocation>
</comment>
<dbReference type="EMBL" id="CANUEZ050000216">
    <property type="protein sequence ID" value="CAM0512491.1"/>
    <property type="molecule type" value="Genomic_DNA"/>
</dbReference>
<dbReference type="GO" id="GO:0016798">
    <property type="term" value="F:hydrolase activity, acting on glycosyl bonds"/>
    <property type="evidence" value="ECO:0007669"/>
    <property type="project" value="UniProtKB-KW"/>
</dbReference>
<dbReference type="InterPro" id="IPR001382">
    <property type="entry name" value="Glyco_hydro_47"/>
</dbReference>
<sequence>MGAYFGSFHCPDSGVPVDLTLVHRPLELSEPNPTEEIVRFRPPYCCSSNQTMRLVSSKLFFYLLCCNVVTCTNSEEMAVLRNRVKRMFYHAYNGYMTHAYPLDELRPLTCDGHDTWGSYALTLVDALDTLVILENHTEFRRASRMLLDHLDINRNVNISVFETNIRVVGGLLSAHLFSRRAGFEVESTWPCSGPLLRYAELFASKLLPAFDTPTGMPYGTVNLASNGVPLNETPVTCVAGVGTMILEFGTLSRLTGDPRFEAAAMRAIRALWRYRSSIGLLGNHIDVLTGRWTAVEFTIGGGVDSFFEYLVKGSILLRLPELDAMFREYKKAIDLHAKHGDWHFRINKDSAHVTRPLFQSLDAFWPGTLSLFGHLDEAIQHLSAYHEIWKQYGFIPEAYNLIERRSVPKQSSYLLRPEFIESVYYLYRATKDPVYISMAIDVLTSIEQTTKTSCGHATVANVVTHQLENRMESFFLAETIKYLYLIFDEDNFVNHIPGDHPAPVSHLSSAGVECTLENGGYVFNTEAHPIDPGALHCCSPKLMSPSSSSATATEAILTAQHHPKQNTVSAEDLERLSREEAQYQPTEELLNLVDSVFAEHLNIDPDMTDPTSCISFEPTPTRKPCANLSSINQALVEPWLDLRQFVLQLTNDTLMKNHSSGTVGSLDEDSVITDFNAFEPPLLTCPYPPFHQRYTYSGQMVITEN</sequence>
<keyword evidence="3" id="KW-0256">Endoplasmic reticulum</keyword>
<accession>A0ABC9HIF4</accession>
<dbReference type="PRINTS" id="PR00747">
    <property type="entry name" value="GLYHDRLASE47"/>
</dbReference>
<evidence type="ECO:0000313" key="8">
    <source>
        <dbReference type="EMBL" id="CAM0512491.1"/>
    </source>
</evidence>
<name>A0ABC9HIF4_FASHE</name>
<keyword evidence="6" id="KW-0106">Calcium</keyword>
<evidence type="ECO:0000256" key="1">
    <source>
        <dbReference type="ARBA" id="ARBA00004240"/>
    </source>
</evidence>
<dbReference type="Proteomes" id="UP001189180">
    <property type="component" value="Unassembled WGS sequence"/>
</dbReference>
<dbReference type="Pfam" id="PF01532">
    <property type="entry name" value="Glyco_hydro_47"/>
    <property type="match status" value="1"/>
</dbReference>
<dbReference type="PANTHER" id="PTHR45679">
    <property type="entry name" value="ER DEGRADATION-ENHANCING ALPHA-MANNOSIDASE-LIKE PROTEIN 2"/>
    <property type="match status" value="1"/>
</dbReference>
<dbReference type="GO" id="GO:0005783">
    <property type="term" value="C:endoplasmic reticulum"/>
    <property type="evidence" value="ECO:0007669"/>
    <property type="project" value="UniProtKB-SubCell"/>
</dbReference>
<dbReference type="InterPro" id="IPR044674">
    <property type="entry name" value="EDEM1/2/3"/>
</dbReference>
<organism evidence="8 9">
    <name type="scientific">Fasciola hepatica</name>
    <name type="common">Liver fluke</name>
    <dbReference type="NCBI Taxonomy" id="6192"/>
    <lineage>
        <taxon>Eukaryota</taxon>
        <taxon>Metazoa</taxon>
        <taxon>Spiralia</taxon>
        <taxon>Lophotrochozoa</taxon>
        <taxon>Platyhelminthes</taxon>
        <taxon>Trematoda</taxon>
        <taxon>Digenea</taxon>
        <taxon>Plagiorchiida</taxon>
        <taxon>Echinostomata</taxon>
        <taxon>Echinostomatoidea</taxon>
        <taxon>Fasciolidae</taxon>
        <taxon>Fasciola</taxon>
    </lineage>
</organism>
<keyword evidence="7" id="KW-0326">Glycosidase</keyword>
<reference evidence="8 9" key="1">
    <citation type="submission" date="2024-08" db="EMBL/GenBank/DDBJ databases">
        <authorList>
            <person name="Paterson S."/>
        </authorList>
    </citation>
    <scope>NUCLEOTIDE SEQUENCE [LARGE SCALE GENOMIC DNA]</scope>
</reference>
<feature type="binding site" evidence="6">
    <location>
        <position position="525"/>
    </location>
    <ligand>
        <name>Ca(2+)</name>
        <dbReference type="ChEBI" id="CHEBI:29108"/>
    </ligand>
</feature>
<evidence type="ECO:0000256" key="3">
    <source>
        <dbReference type="ARBA" id="ARBA00022824"/>
    </source>
</evidence>
<keyword evidence="7" id="KW-0378">Hydrolase</keyword>
<feature type="active site" description="Proton donor" evidence="5">
    <location>
        <position position="162"/>
    </location>
</feature>
<feature type="active site" evidence="5">
    <location>
        <position position="304"/>
    </location>
</feature>